<dbReference type="AlphaFoldDB" id="A6NRB6"/>
<protein>
    <submittedName>
        <fullName evidence="1">Uncharacterized protein</fullName>
    </submittedName>
</protein>
<sequence>MSGSRDFKAEKSLLCAQPPHPVSLFIRRDAGVKSFRKI</sequence>
<evidence type="ECO:0000313" key="1">
    <source>
        <dbReference type="EMBL" id="EDN01613.1"/>
    </source>
</evidence>
<accession>A6NRB6</accession>
<proteinExistence type="predicted"/>
<reference evidence="1 2" key="1">
    <citation type="submission" date="2007-04" db="EMBL/GenBank/DDBJ databases">
        <authorList>
            <person name="Fulton L."/>
            <person name="Clifton S."/>
            <person name="Fulton B."/>
            <person name="Xu J."/>
            <person name="Minx P."/>
            <person name="Pepin K.H."/>
            <person name="Johnson M."/>
            <person name="Thiruvilangam P."/>
            <person name="Bhonagiri V."/>
            <person name="Nash W.E."/>
            <person name="Mardis E.R."/>
            <person name="Wilson R.K."/>
        </authorList>
    </citation>
    <scope>NUCLEOTIDE SEQUENCE [LARGE SCALE GENOMIC DNA]</scope>
    <source>
        <strain evidence="1 2">ATCC 29799</strain>
    </source>
</reference>
<evidence type="ECO:0000313" key="2">
    <source>
        <dbReference type="Proteomes" id="UP000003639"/>
    </source>
</evidence>
<name>A6NRB6_9FIRM</name>
<dbReference type="Proteomes" id="UP000003639">
    <property type="component" value="Unassembled WGS sequence"/>
</dbReference>
<dbReference type="EMBL" id="AAXG02000005">
    <property type="protein sequence ID" value="EDN01613.1"/>
    <property type="molecule type" value="Genomic_DNA"/>
</dbReference>
<gene>
    <name evidence="1" type="ORF">BACCAP_00745</name>
</gene>
<comment type="caution">
    <text evidence="1">The sequence shown here is derived from an EMBL/GenBank/DDBJ whole genome shotgun (WGS) entry which is preliminary data.</text>
</comment>
<organism evidence="1 2">
    <name type="scientific">Pseudoflavonifractor capillosus ATCC 29799</name>
    <dbReference type="NCBI Taxonomy" id="411467"/>
    <lineage>
        <taxon>Bacteria</taxon>
        <taxon>Bacillati</taxon>
        <taxon>Bacillota</taxon>
        <taxon>Clostridia</taxon>
        <taxon>Eubacteriales</taxon>
        <taxon>Oscillospiraceae</taxon>
        <taxon>Pseudoflavonifractor</taxon>
    </lineage>
</organism>
<keyword evidence="2" id="KW-1185">Reference proteome</keyword>
<reference evidence="1 2" key="2">
    <citation type="submission" date="2007-06" db="EMBL/GenBank/DDBJ databases">
        <title>Draft genome sequence of Pseudoflavonifractor capillosus ATCC 29799.</title>
        <authorList>
            <person name="Sudarsanam P."/>
            <person name="Ley R."/>
            <person name="Guruge J."/>
            <person name="Turnbaugh P.J."/>
            <person name="Mahowald M."/>
            <person name="Liep D."/>
            <person name="Gordon J."/>
        </authorList>
    </citation>
    <scope>NUCLEOTIDE SEQUENCE [LARGE SCALE GENOMIC DNA]</scope>
    <source>
        <strain evidence="1 2">ATCC 29799</strain>
    </source>
</reference>